<sequence>MDKLDRFIKAQQKDFHTALAEIRNGKKTSHWMWYIFPQIAGLGYSETAQYYAIENTVEAETYLNHPILGQRLIEISTSLLNLKSKDANYIFGSPDHLKLKSSMTLFAAISNADPVFEQVLTMFFNGVKDEQTLKRLA</sequence>
<dbReference type="OrthoDB" id="9801870at2"/>
<dbReference type="EMBL" id="SWBR01000002">
    <property type="protein sequence ID" value="TKC10426.1"/>
    <property type="molecule type" value="Genomic_DNA"/>
</dbReference>
<dbReference type="AlphaFoldDB" id="A0A4U1CSE2"/>
<dbReference type="RefSeq" id="WP_136840253.1">
    <property type="nucleotide sequence ID" value="NZ_SWBR01000002.1"/>
</dbReference>
<protein>
    <submittedName>
        <fullName evidence="1">DUF1810 domain-containing protein</fullName>
    </submittedName>
</protein>
<proteinExistence type="predicted"/>
<dbReference type="PIRSF" id="PIRSF008546">
    <property type="entry name" value="UCP008546"/>
    <property type="match status" value="1"/>
</dbReference>
<reference evidence="1 2" key="1">
    <citation type="submission" date="2019-04" db="EMBL/GenBank/DDBJ databases">
        <title>Pedobacter sp. RP-3-22 sp. nov., isolated from Arctic soil.</title>
        <authorList>
            <person name="Dahal R.H."/>
            <person name="Kim D.-U."/>
        </authorList>
    </citation>
    <scope>NUCLEOTIDE SEQUENCE [LARGE SCALE GENOMIC DNA]</scope>
    <source>
        <strain evidence="1 2">RP-3-22</strain>
    </source>
</reference>
<organism evidence="1 2">
    <name type="scientific">Pedobacter polaris</name>
    <dbReference type="NCBI Taxonomy" id="2571273"/>
    <lineage>
        <taxon>Bacteria</taxon>
        <taxon>Pseudomonadati</taxon>
        <taxon>Bacteroidota</taxon>
        <taxon>Sphingobacteriia</taxon>
        <taxon>Sphingobacteriales</taxon>
        <taxon>Sphingobacteriaceae</taxon>
        <taxon>Pedobacter</taxon>
    </lineage>
</organism>
<name>A0A4U1CSE2_9SPHI</name>
<comment type="caution">
    <text evidence="1">The sequence shown here is derived from an EMBL/GenBank/DDBJ whole genome shotgun (WGS) entry which is preliminary data.</text>
</comment>
<dbReference type="InterPro" id="IPR014937">
    <property type="entry name" value="DUF1810"/>
</dbReference>
<gene>
    <name evidence="1" type="ORF">FA048_09560</name>
</gene>
<keyword evidence="2" id="KW-1185">Reference proteome</keyword>
<accession>A0A4U1CSE2</accession>
<evidence type="ECO:0000313" key="2">
    <source>
        <dbReference type="Proteomes" id="UP000309488"/>
    </source>
</evidence>
<dbReference type="Gene3D" id="1.25.40.380">
    <property type="entry name" value="Protein of unknown function DUF1810"/>
    <property type="match status" value="1"/>
</dbReference>
<dbReference type="SUPFAM" id="SSF140736">
    <property type="entry name" value="Rv1873-like"/>
    <property type="match status" value="1"/>
</dbReference>
<dbReference type="InterPro" id="IPR036287">
    <property type="entry name" value="Rv1873-like_sf"/>
</dbReference>
<dbReference type="Pfam" id="PF08837">
    <property type="entry name" value="DUF1810"/>
    <property type="match status" value="1"/>
</dbReference>
<evidence type="ECO:0000313" key="1">
    <source>
        <dbReference type="EMBL" id="TKC10426.1"/>
    </source>
</evidence>
<dbReference type="Proteomes" id="UP000309488">
    <property type="component" value="Unassembled WGS sequence"/>
</dbReference>